<keyword evidence="2" id="KW-0812">Transmembrane</keyword>
<gene>
    <name evidence="2" type="ORF">AKAME5_001157600</name>
</gene>
<protein>
    <submittedName>
        <fullName evidence="2">Leucine-rich repeat transmembrane protein FLRT2</fullName>
    </submittedName>
</protein>
<evidence type="ECO:0000313" key="3">
    <source>
        <dbReference type="Proteomes" id="UP001279410"/>
    </source>
</evidence>
<organism evidence="2 3">
    <name type="scientific">Lates japonicus</name>
    <name type="common">Japanese lates</name>
    <dbReference type="NCBI Taxonomy" id="270547"/>
    <lineage>
        <taxon>Eukaryota</taxon>
        <taxon>Metazoa</taxon>
        <taxon>Chordata</taxon>
        <taxon>Craniata</taxon>
        <taxon>Vertebrata</taxon>
        <taxon>Euteleostomi</taxon>
        <taxon>Actinopterygii</taxon>
        <taxon>Neopterygii</taxon>
        <taxon>Teleostei</taxon>
        <taxon>Neoteleostei</taxon>
        <taxon>Acanthomorphata</taxon>
        <taxon>Carangaria</taxon>
        <taxon>Carangaria incertae sedis</taxon>
        <taxon>Centropomidae</taxon>
        <taxon>Lates</taxon>
    </lineage>
</organism>
<accession>A0AAD3MTJ9</accession>
<keyword evidence="2" id="KW-0472">Membrane</keyword>
<keyword evidence="3" id="KW-1185">Reference proteome</keyword>
<proteinExistence type="predicted"/>
<evidence type="ECO:0000256" key="1">
    <source>
        <dbReference type="SAM" id="MobiDB-lite"/>
    </source>
</evidence>
<sequence length="181" mass="19168">MGGGGGQASPPSINARGLVCLSPTSPPSRPLPCTRTLQISFNVANSTNIEVSWDSYFTVAASTRSLGVKRGQTQINKECGADGERGPGGHQPLPNLEPRSVSDLCVCVRQFLTQSRPGEDTIYAPRPGPSLPLSTKPPGRDQAPQESINSTPLMAGIIGGQFHYPGNTAQPVLGWHMHRKS</sequence>
<dbReference type="AlphaFoldDB" id="A0AAD3MTJ9"/>
<dbReference type="Proteomes" id="UP001279410">
    <property type="component" value="Unassembled WGS sequence"/>
</dbReference>
<feature type="region of interest" description="Disordered" evidence="1">
    <location>
        <begin position="118"/>
        <end position="148"/>
    </location>
</feature>
<comment type="caution">
    <text evidence="2">The sequence shown here is derived from an EMBL/GenBank/DDBJ whole genome shotgun (WGS) entry which is preliminary data.</text>
</comment>
<dbReference type="EMBL" id="BRZM01000038">
    <property type="protein sequence ID" value="GLD59587.1"/>
    <property type="molecule type" value="Genomic_DNA"/>
</dbReference>
<feature type="region of interest" description="Disordered" evidence="1">
    <location>
        <begin position="1"/>
        <end position="21"/>
    </location>
</feature>
<evidence type="ECO:0000313" key="2">
    <source>
        <dbReference type="EMBL" id="GLD59587.1"/>
    </source>
</evidence>
<feature type="region of interest" description="Disordered" evidence="1">
    <location>
        <begin position="77"/>
        <end position="97"/>
    </location>
</feature>
<reference evidence="2" key="1">
    <citation type="submission" date="2022-08" db="EMBL/GenBank/DDBJ databases">
        <title>Genome sequencing of akame (Lates japonicus).</title>
        <authorList>
            <person name="Hashiguchi Y."/>
            <person name="Takahashi H."/>
        </authorList>
    </citation>
    <scope>NUCLEOTIDE SEQUENCE</scope>
    <source>
        <strain evidence="2">Kochi</strain>
    </source>
</reference>
<name>A0AAD3MTJ9_LATJO</name>